<dbReference type="PANTHER" id="PTHR22744">
    <property type="entry name" value="HELIX LOOP HELIX PROTEIN 21-RELATED"/>
    <property type="match status" value="1"/>
</dbReference>
<dbReference type="Proteomes" id="UP000887574">
    <property type="component" value="Unplaced"/>
</dbReference>
<evidence type="ECO:0000259" key="1">
    <source>
        <dbReference type="PROSITE" id="PS50097"/>
    </source>
</evidence>
<dbReference type="CDD" id="cd18186">
    <property type="entry name" value="BTB_POZ_ZBTB_KLHL-like"/>
    <property type="match status" value="1"/>
</dbReference>
<accession>A0A915E6J8</accession>
<dbReference type="AlphaFoldDB" id="A0A915E6J8"/>
<name>A0A915E6J8_9BILA</name>
<sequence>MHSEFFDKLFNANFAEKDKDIIELKSLSSKMFHEFLLVIYPCRKAVEGCRVAELLTFAEFYQVYKKIKPYFRLMEFVEIRECKLSAGMKLKLADRFDLTKLKARILRKLDDQKGLNKARDLQGLSAGTLQTIVRKTELVKSGVYKSDNYGGIDFESMDTQ</sequence>
<feature type="domain" description="BTB" evidence="1">
    <location>
        <begin position="1"/>
        <end position="48"/>
    </location>
</feature>
<dbReference type="SUPFAM" id="SSF54695">
    <property type="entry name" value="POZ domain"/>
    <property type="match status" value="1"/>
</dbReference>
<organism evidence="2 3">
    <name type="scientific">Ditylenchus dipsaci</name>
    <dbReference type="NCBI Taxonomy" id="166011"/>
    <lineage>
        <taxon>Eukaryota</taxon>
        <taxon>Metazoa</taxon>
        <taxon>Ecdysozoa</taxon>
        <taxon>Nematoda</taxon>
        <taxon>Chromadorea</taxon>
        <taxon>Rhabditida</taxon>
        <taxon>Tylenchina</taxon>
        <taxon>Tylenchomorpha</taxon>
        <taxon>Sphaerularioidea</taxon>
        <taxon>Anguinidae</taxon>
        <taxon>Anguininae</taxon>
        <taxon>Ditylenchus</taxon>
    </lineage>
</organism>
<dbReference type="InterPro" id="IPR011333">
    <property type="entry name" value="SKP1/BTB/POZ_sf"/>
</dbReference>
<dbReference type="PANTHER" id="PTHR22744:SF17">
    <property type="entry name" value="BTB DOMAIN-CONTAINING PROTEIN"/>
    <property type="match status" value="1"/>
</dbReference>
<evidence type="ECO:0000313" key="3">
    <source>
        <dbReference type="WBParaSite" id="jg26299"/>
    </source>
</evidence>
<reference evidence="3" key="1">
    <citation type="submission" date="2022-11" db="UniProtKB">
        <authorList>
            <consortium name="WormBaseParasite"/>
        </authorList>
    </citation>
    <scope>IDENTIFICATION</scope>
</reference>
<dbReference type="InterPro" id="IPR000210">
    <property type="entry name" value="BTB/POZ_dom"/>
</dbReference>
<keyword evidence="2" id="KW-1185">Reference proteome</keyword>
<protein>
    <submittedName>
        <fullName evidence="3">BTB domain-containing protein</fullName>
    </submittedName>
</protein>
<dbReference type="PROSITE" id="PS50097">
    <property type="entry name" value="BTB"/>
    <property type="match status" value="1"/>
</dbReference>
<dbReference type="WBParaSite" id="jg26299">
    <property type="protein sequence ID" value="jg26299"/>
    <property type="gene ID" value="jg26299"/>
</dbReference>
<evidence type="ECO:0000313" key="2">
    <source>
        <dbReference type="Proteomes" id="UP000887574"/>
    </source>
</evidence>
<proteinExistence type="predicted"/>
<dbReference type="Gene3D" id="3.30.710.10">
    <property type="entry name" value="Potassium Channel Kv1.1, Chain A"/>
    <property type="match status" value="1"/>
</dbReference>
<dbReference type="Pfam" id="PF00651">
    <property type="entry name" value="BTB"/>
    <property type="match status" value="1"/>
</dbReference>